<feature type="chain" id="PRO_5001516305" evidence="2">
    <location>
        <begin position="18"/>
        <end position="144"/>
    </location>
</feature>
<dbReference type="AlphaFoldDB" id="A0A023FC09"/>
<evidence type="ECO:0000256" key="2">
    <source>
        <dbReference type="SAM" id="SignalP"/>
    </source>
</evidence>
<keyword evidence="2" id="KW-0732">Signal</keyword>
<feature type="region of interest" description="Disordered" evidence="1">
    <location>
        <begin position="21"/>
        <end position="48"/>
    </location>
</feature>
<name>A0A023FC09_AMBCJ</name>
<reference evidence="3" key="1">
    <citation type="submission" date="2014-03" db="EMBL/GenBank/DDBJ databases">
        <title>The sialotranscriptome of Amblyomma triste, Amblyomma parvum and Amblyomma cajennense ticks, uncovered by 454-based RNA-seq.</title>
        <authorList>
            <person name="Garcia G.R."/>
            <person name="Gardinassi L.G."/>
            <person name="Ribeiro J.M."/>
            <person name="Anatriello E."/>
            <person name="Ferreira B.R."/>
            <person name="Moreira H.N."/>
            <person name="Mafra C."/>
            <person name="Olegario M.M."/>
            <person name="Szabo P.J."/>
            <person name="Miranda-Santos I.K."/>
            <person name="Maruyama S.R."/>
        </authorList>
    </citation>
    <scope>NUCLEOTIDE SEQUENCE</scope>
    <source>
        <strain evidence="3">Uberlandia</strain>
        <tissue evidence="3">Salivary glands</tissue>
    </source>
</reference>
<dbReference type="EMBL" id="GBBK01005410">
    <property type="protein sequence ID" value="JAC19072.1"/>
    <property type="molecule type" value="mRNA"/>
</dbReference>
<sequence length="144" mass="15179">MTHAFILSLFFLPQKHASPRSAVPARSSSSGSGSTGTGPTAGTTTARTAAATAAALWRSARVAGLPRIPASCYALLTGRPISLKPQSNPVWCRQPLRKGWLPSYLVPPTTRPPTPREYHVTVGCRMIASAPYPPHAPFASSCKG</sequence>
<organism evidence="3">
    <name type="scientific">Amblyomma cajennense</name>
    <name type="common">Cayenne tick</name>
    <name type="synonym">Acarus cajennensis</name>
    <dbReference type="NCBI Taxonomy" id="34607"/>
    <lineage>
        <taxon>Eukaryota</taxon>
        <taxon>Metazoa</taxon>
        <taxon>Ecdysozoa</taxon>
        <taxon>Arthropoda</taxon>
        <taxon>Chelicerata</taxon>
        <taxon>Arachnida</taxon>
        <taxon>Acari</taxon>
        <taxon>Parasitiformes</taxon>
        <taxon>Ixodida</taxon>
        <taxon>Ixodoidea</taxon>
        <taxon>Ixodidae</taxon>
        <taxon>Amblyomminae</taxon>
        <taxon>Amblyomma</taxon>
    </lineage>
</organism>
<feature type="signal peptide" evidence="2">
    <location>
        <begin position="1"/>
        <end position="17"/>
    </location>
</feature>
<evidence type="ECO:0000313" key="3">
    <source>
        <dbReference type="EMBL" id="JAC19072.1"/>
    </source>
</evidence>
<accession>A0A023FC09</accession>
<proteinExistence type="evidence at transcript level"/>
<protein>
    <submittedName>
        <fullName evidence="3">Putative secreted mucin</fullName>
    </submittedName>
</protein>
<evidence type="ECO:0000256" key="1">
    <source>
        <dbReference type="SAM" id="MobiDB-lite"/>
    </source>
</evidence>